<proteinExistence type="inferred from homology"/>
<reference evidence="8" key="1">
    <citation type="submission" date="2024-10" db="EMBL/GenBank/DDBJ databases">
        <authorList>
            <person name="Ryan C."/>
        </authorList>
    </citation>
    <scope>NUCLEOTIDE SEQUENCE [LARGE SCALE GENOMIC DNA]</scope>
</reference>
<dbReference type="SUPFAM" id="SSF48371">
    <property type="entry name" value="ARM repeat"/>
    <property type="match status" value="1"/>
</dbReference>
<evidence type="ECO:0000256" key="6">
    <source>
        <dbReference type="PROSITE-ProRule" id="PRU00259"/>
    </source>
</evidence>
<keyword evidence="4 5" id="KW-0653">Protein transport</keyword>
<dbReference type="InterPro" id="IPR032413">
    <property type="entry name" value="Arm_3"/>
</dbReference>
<dbReference type="Pfam" id="PF00514">
    <property type="entry name" value="Arm"/>
    <property type="match status" value="7"/>
</dbReference>
<keyword evidence="9" id="KW-1185">Reference proteome</keyword>
<evidence type="ECO:0000256" key="5">
    <source>
        <dbReference type="PIRNR" id="PIRNR005673"/>
    </source>
</evidence>
<evidence type="ECO:0000256" key="1">
    <source>
        <dbReference type="ARBA" id="ARBA00010394"/>
    </source>
</evidence>
<dbReference type="PANTHER" id="PTHR23316">
    <property type="entry name" value="IMPORTIN ALPHA"/>
    <property type="match status" value="1"/>
</dbReference>
<evidence type="ECO:0000313" key="9">
    <source>
        <dbReference type="Proteomes" id="UP001497457"/>
    </source>
</evidence>
<dbReference type="InterPro" id="IPR000225">
    <property type="entry name" value="Armadillo"/>
</dbReference>
<keyword evidence="3" id="KW-0677">Repeat</keyword>
<dbReference type="Pfam" id="PF16186">
    <property type="entry name" value="Arm_3"/>
    <property type="match status" value="1"/>
</dbReference>
<comment type="similarity">
    <text evidence="1 5">Belongs to the importin alpha family.</text>
</comment>
<comment type="subunit">
    <text evidence="5">Forms a complex with importin subunit beta-1.</text>
</comment>
<evidence type="ECO:0000256" key="7">
    <source>
        <dbReference type="SAM" id="MobiDB-lite"/>
    </source>
</evidence>
<dbReference type="InterPro" id="IPR016024">
    <property type="entry name" value="ARM-type_fold"/>
</dbReference>
<feature type="region of interest" description="Disordered" evidence="7">
    <location>
        <begin position="473"/>
        <end position="497"/>
    </location>
</feature>
<feature type="repeat" description="ARM" evidence="6">
    <location>
        <begin position="120"/>
        <end position="162"/>
    </location>
</feature>
<feature type="repeat" description="ARM" evidence="6">
    <location>
        <begin position="77"/>
        <end position="120"/>
    </location>
</feature>
<dbReference type="AlphaFoldDB" id="A0ABC8YXV7"/>
<dbReference type="Proteomes" id="UP001497457">
    <property type="component" value="Chromosome 17b"/>
</dbReference>
<evidence type="ECO:0000313" key="8">
    <source>
        <dbReference type="EMBL" id="CAL4950035.1"/>
    </source>
</evidence>
<organism evidence="8 9">
    <name type="scientific">Urochloa decumbens</name>
    <dbReference type="NCBI Taxonomy" id="240449"/>
    <lineage>
        <taxon>Eukaryota</taxon>
        <taxon>Viridiplantae</taxon>
        <taxon>Streptophyta</taxon>
        <taxon>Embryophyta</taxon>
        <taxon>Tracheophyta</taxon>
        <taxon>Spermatophyta</taxon>
        <taxon>Magnoliopsida</taxon>
        <taxon>Liliopsida</taxon>
        <taxon>Poales</taxon>
        <taxon>Poaceae</taxon>
        <taxon>PACMAD clade</taxon>
        <taxon>Panicoideae</taxon>
        <taxon>Panicodae</taxon>
        <taxon>Paniceae</taxon>
        <taxon>Melinidinae</taxon>
        <taxon>Urochloa</taxon>
    </lineage>
</organism>
<dbReference type="GO" id="GO:0015031">
    <property type="term" value="P:protein transport"/>
    <property type="evidence" value="ECO:0007669"/>
    <property type="project" value="UniProtKB-KW"/>
</dbReference>
<protein>
    <recommendedName>
        <fullName evidence="5">Importin subunit alpha</fullName>
    </recommendedName>
</protein>
<dbReference type="Gene3D" id="1.25.10.10">
    <property type="entry name" value="Leucine-rich Repeat Variant"/>
    <property type="match status" value="1"/>
</dbReference>
<dbReference type="InterPro" id="IPR011989">
    <property type="entry name" value="ARM-like"/>
</dbReference>
<dbReference type="InterPro" id="IPR024931">
    <property type="entry name" value="Importin_alpha"/>
</dbReference>
<dbReference type="EMBL" id="OZ075127">
    <property type="protein sequence ID" value="CAL4950035.1"/>
    <property type="molecule type" value="Genomic_DNA"/>
</dbReference>
<evidence type="ECO:0000256" key="4">
    <source>
        <dbReference type="ARBA" id="ARBA00022927"/>
    </source>
</evidence>
<keyword evidence="2 5" id="KW-0813">Transport</keyword>
<dbReference type="SMART" id="SM00185">
    <property type="entry name" value="ARM"/>
    <property type="match status" value="8"/>
</dbReference>
<accession>A0ABC8YXV7</accession>
<feature type="region of interest" description="Disordered" evidence="7">
    <location>
        <begin position="1"/>
        <end position="27"/>
    </location>
</feature>
<name>A0ABC8YXV7_9POAL</name>
<comment type="function">
    <text evidence="5">Binds specifically and directly to substrates containing either a simple or bipartite NLS motif. Promotes docking of import substrates to the nuclear envelope.</text>
</comment>
<evidence type="ECO:0000256" key="2">
    <source>
        <dbReference type="ARBA" id="ARBA00022448"/>
    </source>
</evidence>
<gene>
    <name evidence="8" type="ORF">URODEC1_LOCUS38158</name>
</gene>
<dbReference type="PROSITE" id="PS50176">
    <property type="entry name" value="ARM_REPEAT"/>
    <property type="match status" value="2"/>
</dbReference>
<evidence type="ECO:0000256" key="3">
    <source>
        <dbReference type="ARBA" id="ARBA00022737"/>
    </source>
</evidence>
<sequence length="497" mass="54151">MSRQPSETVESRAGAEAELQQPPPPALEKKLDALPQLVQVQGLSSDDSSLQLEAIKELCELLSIERNPPIQDVIDSGAVPFFVQLLSRDDRPQIQFEAAKALTCIVKGTSENTKVVLDQGAVPIFVKLLSSPSDDIRQEAVWALGNMACTSPAFRDILLSHGVLLPLLQLLKGSPRLSLQRNSTWALSIICQGGPQLNFELVKLALQVLRQLIHSQDEEVLIAACWALSFLSSGFDDSDKIQALVDVGVCPRLVELLTHSSHSVRFPALSAICKIANGDDAQIQCIIDHQALPCFLDILMKDEDEGKKGKVCWIIAQFTNTNKEQIQAVIDGNIIGPLVHLMQTAELRVKREAALAISNATAVGTPDQTKYLVSQGCIKAFCDLLDCSETDILEACLDGLKNILIVGKDMKSSGASDENIYVRMIEDAGGFFEIEDLQKHDDDTIHEMAVDLLVTFWPEMFEAPKRLMSEEVDEAQTGMGSSDDGEVVDPPGGSNLG</sequence>
<dbReference type="PIRSF" id="PIRSF005673">
    <property type="entry name" value="Importin_alpha"/>
    <property type="match status" value="1"/>
</dbReference>